<dbReference type="PANTHER" id="PTHR11717">
    <property type="entry name" value="LOW MOLECULAR WEIGHT PROTEIN TYROSINE PHOSPHATASE"/>
    <property type="match status" value="1"/>
</dbReference>
<keyword evidence="3" id="KW-0378">Hydrolase</keyword>
<keyword evidence="9" id="KW-1185">Reference proteome</keyword>
<feature type="active site" description="Nucleophile" evidence="5">
    <location>
        <position position="21"/>
    </location>
</feature>
<evidence type="ECO:0000256" key="2">
    <source>
        <dbReference type="ARBA" id="ARBA00013064"/>
    </source>
</evidence>
<dbReference type="InterPro" id="IPR050438">
    <property type="entry name" value="LMW_PTPase"/>
</dbReference>
<feature type="region of interest" description="Disordered" evidence="6">
    <location>
        <begin position="177"/>
        <end position="223"/>
    </location>
</feature>
<dbReference type="EC" id="3.1.3.48" evidence="2"/>
<dbReference type="SUPFAM" id="SSF52788">
    <property type="entry name" value="Phosphotyrosine protein phosphatases I"/>
    <property type="match status" value="1"/>
</dbReference>
<accession>A0A949JD89</accession>
<organism evidence="8 9">
    <name type="scientific">Streptomyces tardus</name>
    <dbReference type="NCBI Taxonomy" id="2780544"/>
    <lineage>
        <taxon>Bacteria</taxon>
        <taxon>Bacillati</taxon>
        <taxon>Actinomycetota</taxon>
        <taxon>Actinomycetes</taxon>
        <taxon>Kitasatosporales</taxon>
        <taxon>Streptomycetaceae</taxon>
        <taxon>Streptomyces</taxon>
    </lineage>
</organism>
<dbReference type="CDD" id="cd16343">
    <property type="entry name" value="LMWPTP"/>
    <property type="match status" value="1"/>
</dbReference>
<dbReference type="EMBL" id="JAELVF020000001">
    <property type="protein sequence ID" value="MBU7597761.1"/>
    <property type="molecule type" value="Genomic_DNA"/>
</dbReference>
<evidence type="ECO:0000313" key="8">
    <source>
        <dbReference type="EMBL" id="MBU7597761.1"/>
    </source>
</evidence>
<protein>
    <recommendedName>
        <fullName evidence="2">protein-tyrosine-phosphatase</fullName>
        <ecNumber evidence="2">3.1.3.48</ecNumber>
    </recommendedName>
</protein>
<feature type="active site" description="Proton donor" evidence="5">
    <location>
        <position position="139"/>
    </location>
</feature>
<evidence type="ECO:0000256" key="6">
    <source>
        <dbReference type="SAM" id="MobiDB-lite"/>
    </source>
</evidence>
<dbReference type="Pfam" id="PF01451">
    <property type="entry name" value="LMWPc"/>
    <property type="match status" value="1"/>
</dbReference>
<name>A0A949JD89_9ACTN</name>
<evidence type="ECO:0000313" key="9">
    <source>
        <dbReference type="Proteomes" id="UP000694501"/>
    </source>
</evidence>
<evidence type="ECO:0000256" key="1">
    <source>
        <dbReference type="ARBA" id="ARBA00011063"/>
    </source>
</evidence>
<evidence type="ECO:0000256" key="5">
    <source>
        <dbReference type="PIRSR" id="PIRSR617867-1"/>
    </source>
</evidence>
<sequence>MDASTPRTDRPEPPYHVCFVCTGNICRSPLAESVFRAKLAEDGLADEVRVSSAGTGGWHTGSVADHRTVEVLEEAGYESAHSAQQFQAEWFDGLDLVIALDLGHERDLKNLAPTAADAAKVRLLRSYDPKSAGSPEVADPYYGTRADFDIVLEQVEAAVPGLLRAVHEDLTGRRAAAGSATDAAGKPGAGGKAGAAGKAVADRGPGVDERPGGADAGRMETAR</sequence>
<dbReference type="SMART" id="SM00226">
    <property type="entry name" value="LMWPc"/>
    <property type="match status" value="1"/>
</dbReference>
<reference evidence="8" key="1">
    <citation type="submission" date="2021-06" db="EMBL/GenBank/DDBJ databases">
        <title>Sequencing of actinobacteria type strains.</title>
        <authorList>
            <person name="Nguyen G.-S."/>
            <person name="Wentzel A."/>
        </authorList>
    </citation>
    <scope>NUCLEOTIDE SEQUENCE</scope>
    <source>
        <strain evidence="8">P38-E01</strain>
    </source>
</reference>
<dbReference type="Gene3D" id="3.40.50.2300">
    <property type="match status" value="1"/>
</dbReference>
<dbReference type="InterPro" id="IPR036196">
    <property type="entry name" value="Ptyr_pPase_sf"/>
</dbReference>
<dbReference type="Proteomes" id="UP000694501">
    <property type="component" value="Unassembled WGS sequence"/>
</dbReference>
<evidence type="ECO:0000259" key="7">
    <source>
        <dbReference type="SMART" id="SM00226"/>
    </source>
</evidence>
<evidence type="ECO:0000256" key="4">
    <source>
        <dbReference type="ARBA" id="ARBA00022912"/>
    </source>
</evidence>
<comment type="similarity">
    <text evidence="1">Belongs to the low molecular weight phosphotyrosine protein phosphatase family.</text>
</comment>
<dbReference type="InterPro" id="IPR023485">
    <property type="entry name" value="Ptyr_pPase"/>
</dbReference>
<feature type="active site" evidence="5">
    <location>
        <position position="27"/>
    </location>
</feature>
<evidence type="ECO:0000256" key="3">
    <source>
        <dbReference type="ARBA" id="ARBA00022801"/>
    </source>
</evidence>
<dbReference type="AlphaFoldDB" id="A0A949JD89"/>
<gene>
    <name evidence="8" type="ORF">JGS22_009045</name>
</gene>
<feature type="domain" description="Phosphotyrosine protein phosphatase I" evidence="7">
    <location>
        <begin position="15"/>
        <end position="165"/>
    </location>
</feature>
<feature type="compositionally biased region" description="Basic and acidic residues" evidence="6">
    <location>
        <begin position="205"/>
        <end position="223"/>
    </location>
</feature>
<dbReference type="GO" id="GO:0004725">
    <property type="term" value="F:protein tyrosine phosphatase activity"/>
    <property type="evidence" value="ECO:0007669"/>
    <property type="project" value="UniProtKB-EC"/>
</dbReference>
<comment type="caution">
    <text evidence="8">The sequence shown here is derived from an EMBL/GenBank/DDBJ whole genome shotgun (WGS) entry which is preliminary data.</text>
</comment>
<dbReference type="InterPro" id="IPR017867">
    <property type="entry name" value="Tyr_phospatase_low_mol_wt"/>
</dbReference>
<dbReference type="PRINTS" id="PR00719">
    <property type="entry name" value="LMWPTPASE"/>
</dbReference>
<keyword evidence="4" id="KW-0904">Protein phosphatase</keyword>
<proteinExistence type="inferred from homology"/>
<feature type="compositionally biased region" description="Low complexity" evidence="6">
    <location>
        <begin position="177"/>
        <end position="186"/>
    </location>
</feature>
<dbReference type="PANTHER" id="PTHR11717:SF7">
    <property type="entry name" value="LOW MOLECULAR WEIGHT PHOSPHOTYROSINE PROTEIN PHOSPHATASE"/>
    <property type="match status" value="1"/>
</dbReference>